<dbReference type="GeneID" id="81437096"/>
<dbReference type="EMBL" id="JAPZBS010000004">
    <property type="protein sequence ID" value="KAJ5377579.1"/>
    <property type="molecule type" value="Genomic_DNA"/>
</dbReference>
<reference evidence="1" key="1">
    <citation type="submission" date="2022-11" db="EMBL/GenBank/DDBJ databases">
        <authorList>
            <person name="Petersen C."/>
        </authorList>
    </citation>
    <scope>NUCLEOTIDE SEQUENCE</scope>
    <source>
        <strain evidence="1">IBT 29864</strain>
    </source>
</reference>
<sequence length="153" mass="16927">MRITAQDAGGIADEDDQVLEAGFSQGPGDSNLSMIFQRDLFEEEPWKGDPQSTDYFSDSYCITLGTGETVYGGLEQVSFSGTQGTFDFSGRAAKILGIGRQLVVDFKVSEQDLRLFQEFLRKVVTWGVPSQVPQLHGFTSSTCERQQCQGFFI</sequence>
<dbReference type="RefSeq" id="XP_056556442.1">
    <property type="nucleotide sequence ID" value="XM_056697917.1"/>
</dbReference>
<dbReference type="Proteomes" id="UP001147782">
    <property type="component" value="Unassembled WGS sequence"/>
</dbReference>
<comment type="caution">
    <text evidence="1">The sequence shown here is derived from an EMBL/GenBank/DDBJ whole genome shotgun (WGS) entry which is preliminary data.</text>
</comment>
<reference evidence="1" key="2">
    <citation type="journal article" date="2023" name="IMA Fungus">
        <title>Comparative genomic study of the Penicillium genus elucidates a diverse pangenome and 15 lateral gene transfer events.</title>
        <authorList>
            <person name="Petersen C."/>
            <person name="Sorensen T."/>
            <person name="Nielsen M.R."/>
            <person name="Sondergaard T.E."/>
            <person name="Sorensen J.L."/>
            <person name="Fitzpatrick D.A."/>
            <person name="Frisvad J.C."/>
            <person name="Nielsen K.L."/>
        </authorList>
    </citation>
    <scope>NUCLEOTIDE SEQUENCE</scope>
    <source>
        <strain evidence="1">IBT 29864</strain>
    </source>
</reference>
<evidence type="ECO:0000313" key="1">
    <source>
        <dbReference type="EMBL" id="KAJ5377579.1"/>
    </source>
</evidence>
<name>A0A9W9SH60_9EURO</name>
<protein>
    <submittedName>
        <fullName evidence="1">Immunity protein 7-domain-containing protein</fullName>
    </submittedName>
</protein>
<organism evidence="1 2">
    <name type="scientific">Penicillium cataractarum</name>
    <dbReference type="NCBI Taxonomy" id="2100454"/>
    <lineage>
        <taxon>Eukaryota</taxon>
        <taxon>Fungi</taxon>
        <taxon>Dikarya</taxon>
        <taxon>Ascomycota</taxon>
        <taxon>Pezizomycotina</taxon>
        <taxon>Eurotiomycetes</taxon>
        <taxon>Eurotiomycetidae</taxon>
        <taxon>Eurotiales</taxon>
        <taxon>Aspergillaceae</taxon>
        <taxon>Penicillium</taxon>
    </lineage>
</organism>
<gene>
    <name evidence="1" type="ORF">N7496_004988</name>
</gene>
<proteinExistence type="predicted"/>
<evidence type="ECO:0000313" key="2">
    <source>
        <dbReference type="Proteomes" id="UP001147782"/>
    </source>
</evidence>
<dbReference type="AlphaFoldDB" id="A0A9W9SH60"/>
<dbReference type="OrthoDB" id="4301023at2759"/>
<keyword evidence="2" id="KW-1185">Reference proteome</keyword>
<accession>A0A9W9SH60</accession>